<dbReference type="Gene3D" id="3.30.9.30">
    <property type="match status" value="1"/>
</dbReference>
<name>A0A369W2X0_9HYPH</name>
<proteinExistence type="predicted"/>
<evidence type="ECO:0000313" key="4">
    <source>
        <dbReference type="EMBL" id="RDE08215.1"/>
    </source>
</evidence>
<dbReference type="Gene3D" id="3.50.50.60">
    <property type="entry name" value="FAD/NAD(P)-binding domain"/>
    <property type="match status" value="1"/>
</dbReference>
<dbReference type="RefSeq" id="WP_114646581.1">
    <property type="nucleotide sequence ID" value="NZ_QQNH01000021.1"/>
</dbReference>
<sequence length="413" mass="45315">MKVIIVGGGIGGLVAGMSLQEAGLDVTIYESVREVRPLGVGINILPHSVRILNKLGLVPDLLAISIPNEELIYFNQQGQKIWREPRGLAAGYNVPQLSIHRGYLQLALMREATKRLGAARIKTGHHLKRFEYQEGASGVSASFVDPDTQEAIETVSADVLIGADGIHSTVRAQLYPDEGPARWTGRIMYRGVSETDAFLTGKTHVAIGGRKTFVAYPISPEHLRAGKSLTNWIAGIHVPVEEGYKPENWTRQAEVEKVASWYDGWDFGWIDVPGIINEAKAVYEYPMIDKDPLDRWSFGGVTLLGDAAHPMYPVGSNGASQAILDAERLTQALTTASSVAEAFAVYESDRRIKTKQIVESNRKGGPEGIIAVAEERAPNGFKSVDEVFEQGEIESFMARYKQVAQFDLQKVNL</sequence>
<dbReference type="AlphaFoldDB" id="A0A369W2X0"/>
<dbReference type="Pfam" id="PF01494">
    <property type="entry name" value="FAD_binding_3"/>
    <property type="match status" value="1"/>
</dbReference>
<dbReference type="Proteomes" id="UP000253759">
    <property type="component" value="Unassembled WGS sequence"/>
</dbReference>
<keyword evidence="1" id="KW-0560">Oxidoreductase</keyword>
<protein>
    <submittedName>
        <fullName evidence="4">Flavin-dependent oxidoreductase</fullName>
    </submittedName>
</protein>
<feature type="domain" description="FAD-binding" evidence="3">
    <location>
        <begin position="2"/>
        <end position="359"/>
    </location>
</feature>
<dbReference type="GO" id="GO:0004497">
    <property type="term" value="F:monooxygenase activity"/>
    <property type="evidence" value="ECO:0007669"/>
    <property type="project" value="UniProtKB-KW"/>
</dbReference>
<dbReference type="SUPFAM" id="SSF51905">
    <property type="entry name" value="FAD/NAD(P)-binding domain"/>
    <property type="match status" value="1"/>
</dbReference>
<reference evidence="5" key="1">
    <citation type="submission" date="2018-07" db="EMBL/GenBank/DDBJ databases">
        <authorList>
            <person name="Liu B.-T."/>
            <person name="Du Z."/>
        </authorList>
    </citation>
    <scope>NUCLEOTIDE SEQUENCE [LARGE SCALE GENOMIC DNA]</scope>
    <source>
        <strain evidence="5">XYN52</strain>
    </source>
</reference>
<comment type="caution">
    <text evidence="4">The sequence shown here is derived from an EMBL/GenBank/DDBJ whole genome shotgun (WGS) entry which is preliminary data.</text>
</comment>
<dbReference type="SUPFAM" id="SSF54373">
    <property type="entry name" value="FAD-linked reductases, C-terminal domain"/>
    <property type="match status" value="1"/>
</dbReference>
<evidence type="ECO:0000259" key="3">
    <source>
        <dbReference type="Pfam" id="PF01494"/>
    </source>
</evidence>
<organism evidence="4 5">
    <name type="scientific">Pelagibacterium lacus</name>
    <dbReference type="NCBI Taxonomy" id="2282655"/>
    <lineage>
        <taxon>Bacteria</taxon>
        <taxon>Pseudomonadati</taxon>
        <taxon>Pseudomonadota</taxon>
        <taxon>Alphaproteobacteria</taxon>
        <taxon>Hyphomicrobiales</taxon>
        <taxon>Devosiaceae</taxon>
        <taxon>Pelagibacterium</taxon>
    </lineage>
</organism>
<evidence type="ECO:0000313" key="5">
    <source>
        <dbReference type="Proteomes" id="UP000253759"/>
    </source>
</evidence>
<dbReference type="GO" id="GO:0071949">
    <property type="term" value="F:FAD binding"/>
    <property type="evidence" value="ECO:0007669"/>
    <property type="project" value="InterPro"/>
</dbReference>
<dbReference type="InterPro" id="IPR002938">
    <property type="entry name" value="FAD-bd"/>
</dbReference>
<dbReference type="PRINTS" id="PR00420">
    <property type="entry name" value="RNGMNOXGNASE"/>
</dbReference>
<keyword evidence="5" id="KW-1185">Reference proteome</keyword>
<gene>
    <name evidence="4" type="ORF">DVH29_12760</name>
</gene>
<dbReference type="PANTHER" id="PTHR13789:SF268">
    <property type="entry name" value="5-METHYLPHENAZINE-1-CARBOXYLATE 1-MONOOXYGENASE"/>
    <property type="match status" value="1"/>
</dbReference>
<dbReference type="InterPro" id="IPR050493">
    <property type="entry name" value="FAD-dep_Monooxygenase_BioMet"/>
</dbReference>
<keyword evidence="2" id="KW-0503">Monooxygenase</keyword>
<accession>A0A369W2X0</accession>
<dbReference type="EMBL" id="QQNH01000021">
    <property type="protein sequence ID" value="RDE08215.1"/>
    <property type="molecule type" value="Genomic_DNA"/>
</dbReference>
<evidence type="ECO:0000256" key="1">
    <source>
        <dbReference type="ARBA" id="ARBA00023002"/>
    </source>
</evidence>
<dbReference type="PANTHER" id="PTHR13789">
    <property type="entry name" value="MONOOXYGENASE"/>
    <property type="match status" value="1"/>
</dbReference>
<dbReference type="OrthoDB" id="4230779at2"/>
<evidence type="ECO:0000256" key="2">
    <source>
        <dbReference type="ARBA" id="ARBA00023033"/>
    </source>
</evidence>
<dbReference type="InterPro" id="IPR036188">
    <property type="entry name" value="FAD/NAD-bd_sf"/>
</dbReference>
<dbReference type="NCBIfam" id="NF005720">
    <property type="entry name" value="PRK07538.1"/>
    <property type="match status" value="1"/>
</dbReference>